<proteinExistence type="predicted"/>
<evidence type="ECO:0000256" key="14">
    <source>
        <dbReference type="SAM" id="MobiDB-lite"/>
    </source>
</evidence>
<evidence type="ECO:0000256" key="5">
    <source>
        <dbReference type="ARBA" id="ARBA00022645"/>
    </source>
</evidence>
<dbReference type="SUPFAM" id="SSF56601">
    <property type="entry name" value="beta-lactamase/transpeptidase-like"/>
    <property type="match status" value="1"/>
</dbReference>
<dbReference type="InterPro" id="IPR001460">
    <property type="entry name" value="PCN-bd_Tpept"/>
</dbReference>
<keyword evidence="8 17" id="KW-0378">Hydrolase</keyword>
<evidence type="ECO:0000256" key="1">
    <source>
        <dbReference type="ARBA" id="ARBA00004167"/>
    </source>
</evidence>
<dbReference type="InterPro" id="IPR017790">
    <property type="entry name" value="Penicillin-binding_protein_2"/>
</dbReference>
<evidence type="ECO:0000256" key="2">
    <source>
        <dbReference type="ARBA" id="ARBA00004236"/>
    </source>
</evidence>
<dbReference type="Pfam" id="PF03717">
    <property type="entry name" value="PBP_dimer"/>
    <property type="match status" value="1"/>
</dbReference>
<dbReference type="InterPro" id="IPR036138">
    <property type="entry name" value="PBP_dimer_sf"/>
</dbReference>
<evidence type="ECO:0000256" key="12">
    <source>
        <dbReference type="ARBA" id="ARBA00023136"/>
    </source>
</evidence>
<evidence type="ECO:0000313" key="18">
    <source>
        <dbReference type="Proteomes" id="UP001069802"/>
    </source>
</evidence>
<dbReference type="InterPro" id="IPR050515">
    <property type="entry name" value="Beta-lactam/transpept"/>
</dbReference>
<keyword evidence="6" id="KW-0645">Protease</keyword>
<evidence type="ECO:0000256" key="8">
    <source>
        <dbReference type="ARBA" id="ARBA00022801"/>
    </source>
</evidence>
<dbReference type="PANTHER" id="PTHR30627">
    <property type="entry name" value="PEPTIDOGLYCAN D,D-TRANSPEPTIDASE"/>
    <property type="match status" value="1"/>
</dbReference>
<keyword evidence="7" id="KW-0812">Transmembrane</keyword>
<keyword evidence="5 17" id="KW-0121">Carboxypeptidase</keyword>
<dbReference type="InterPro" id="IPR012338">
    <property type="entry name" value="Beta-lactam/transpept-like"/>
</dbReference>
<dbReference type="Pfam" id="PF00905">
    <property type="entry name" value="Transpeptidase"/>
    <property type="match status" value="1"/>
</dbReference>
<evidence type="ECO:0000259" key="16">
    <source>
        <dbReference type="Pfam" id="PF03717"/>
    </source>
</evidence>
<reference evidence="17" key="1">
    <citation type="submission" date="2022-12" db="EMBL/GenBank/DDBJ databases">
        <title>Bacterial isolates from different developmental stages of Nematostella vectensis.</title>
        <authorList>
            <person name="Fraune S."/>
        </authorList>
    </citation>
    <scope>NUCLEOTIDE SEQUENCE</scope>
    <source>
        <strain evidence="17">G21630-S1</strain>
    </source>
</reference>
<dbReference type="EC" id="3.4.16.4" evidence="17"/>
<dbReference type="InterPro" id="IPR005311">
    <property type="entry name" value="PBP_dimer"/>
</dbReference>
<accession>A0ABT4LI15</accession>
<dbReference type="Gene3D" id="3.30.1390.30">
    <property type="entry name" value="Penicillin-binding protein 2a, domain 3"/>
    <property type="match status" value="1"/>
</dbReference>
<organism evidence="17 18">
    <name type="scientific">Kiloniella laminariae</name>
    <dbReference type="NCBI Taxonomy" id="454162"/>
    <lineage>
        <taxon>Bacteria</taxon>
        <taxon>Pseudomonadati</taxon>
        <taxon>Pseudomonadota</taxon>
        <taxon>Alphaproteobacteria</taxon>
        <taxon>Rhodospirillales</taxon>
        <taxon>Kiloniellaceae</taxon>
        <taxon>Kiloniella</taxon>
    </lineage>
</organism>
<name>A0ABT4LI15_9PROT</name>
<keyword evidence="4" id="KW-0997">Cell inner membrane</keyword>
<dbReference type="Gene3D" id="3.40.710.10">
    <property type="entry name" value="DD-peptidase/beta-lactamase superfamily"/>
    <property type="match status" value="1"/>
</dbReference>
<evidence type="ECO:0000256" key="13">
    <source>
        <dbReference type="ARBA" id="ARBA00023316"/>
    </source>
</evidence>
<feature type="domain" description="Penicillin-binding protein transpeptidase" evidence="15">
    <location>
        <begin position="266"/>
        <end position="604"/>
    </location>
</feature>
<evidence type="ECO:0000256" key="3">
    <source>
        <dbReference type="ARBA" id="ARBA00022475"/>
    </source>
</evidence>
<sequence>MPMVHEDQDRHKGFTRRVLMLSCGKVALLSALVGRMYYLQVIEAEKYKTLAEDNRVNLRLLPPRRGKILDRFGVELAGNQQNFRVVVVKEQTPDLIATLDALSRLIKLSEHDYKRVLRDVKRKRAFVPVTVKDNLSWDQVSSIEVNSADLPGASIEVGETRFYPFGADMSHILGYVAAVSEAELTGDPLLELPDFRIGKNGVEKFYDQEMRGQAGTSEFEVNAYGRVIRELSRKEGASGREMILTIDAGLQTFVQQRLMSELSAASVVIDIENGDILAMGSVPAYDPSSFNLGLSSAQWNSLINDPLSPLTNKSIAGGYAPGSTFKMAVALAALKEGIGAHTHTAFCPGFMKLGNSKFHCWKRGGHGRVNMIEALQYSCDVYFYDVARRIGVDNIAAMANRLGLGEKVGIDLPGEKPGVIPTKAWKEANIGEAWQGGETLVTSIGQGFVLTTPLQLAVMAARLASGRKMVVPRLARGYREGGQAYGLARPEFEDLGIPEEHIRVIQQGMDAVSNHPRGTAYRYRIKEEGWELAGKTGTAQVRRITMAERQAGVFKNEDLPWRRRDHALFTAYAPVDNPRYACSVVVQHGGGGSTVAGPIARDILRETQRRDPARAAAIPLKSRSGSDNTGDV</sequence>
<comment type="caution">
    <text evidence="17">The sequence shown here is derived from an EMBL/GenBank/DDBJ whole genome shotgun (WGS) entry which is preliminary data.</text>
</comment>
<dbReference type="NCBIfam" id="TIGR03423">
    <property type="entry name" value="pbp2_mrdA"/>
    <property type="match status" value="1"/>
</dbReference>
<keyword evidence="3" id="KW-1003">Cell membrane</keyword>
<evidence type="ECO:0000256" key="10">
    <source>
        <dbReference type="ARBA" id="ARBA00022984"/>
    </source>
</evidence>
<protein>
    <submittedName>
        <fullName evidence="17">Penicillin-binding protein 2</fullName>
        <ecNumber evidence="17">3.4.16.4</ecNumber>
    </submittedName>
</protein>
<evidence type="ECO:0000256" key="11">
    <source>
        <dbReference type="ARBA" id="ARBA00022989"/>
    </source>
</evidence>
<feature type="compositionally biased region" description="Polar residues" evidence="14">
    <location>
        <begin position="623"/>
        <end position="632"/>
    </location>
</feature>
<dbReference type="PANTHER" id="PTHR30627:SF2">
    <property type="entry name" value="PEPTIDOGLYCAN D,D-TRANSPEPTIDASE MRDA"/>
    <property type="match status" value="1"/>
</dbReference>
<keyword evidence="12" id="KW-0472">Membrane</keyword>
<evidence type="ECO:0000256" key="4">
    <source>
        <dbReference type="ARBA" id="ARBA00022519"/>
    </source>
</evidence>
<keyword evidence="9" id="KW-0133">Cell shape</keyword>
<comment type="subcellular location">
    <subcellularLocation>
        <location evidence="2">Cell membrane</location>
    </subcellularLocation>
    <subcellularLocation>
        <location evidence="1">Membrane</location>
        <topology evidence="1">Single-pass membrane protein</topology>
    </subcellularLocation>
</comment>
<keyword evidence="13" id="KW-0961">Cell wall biogenesis/degradation</keyword>
<evidence type="ECO:0000259" key="15">
    <source>
        <dbReference type="Pfam" id="PF00905"/>
    </source>
</evidence>
<dbReference type="RefSeq" id="WP_269422929.1">
    <property type="nucleotide sequence ID" value="NZ_JAPWGY010000002.1"/>
</dbReference>
<evidence type="ECO:0000313" key="17">
    <source>
        <dbReference type="EMBL" id="MCZ4280747.1"/>
    </source>
</evidence>
<evidence type="ECO:0000256" key="9">
    <source>
        <dbReference type="ARBA" id="ARBA00022960"/>
    </source>
</evidence>
<keyword evidence="11" id="KW-1133">Transmembrane helix</keyword>
<feature type="domain" description="Penicillin-binding protein dimerisation" evidence="16">
    <location>
        <begin position="62"/>
        <end position="231"/>
    </location>
</feature>
<dbReference type="EMBL" id="JAPWGY010000002">
    <property type="protein sequence ID" value="MCZ4280747.1"/>
    <property type="molecule type" value="Genomic_DNA"/>
</dbReference>
<evidence type="ECO:0000256" key="7">
    <source>
        <dbReference type="ARBA" id="ARBA00022692"/>
    </source>
</evidence>
<gene>
    <name evidence="17" type="primary">mrdA</name>
    <name evidence="17" type="ORF">O4H49_08155</name>
</gene>
<dbReference type="GO" id="GO:0009002">
    <property type="term" value="F:serine-type D-Ala-D-Ala carboxypeptidase activity"/>
    <property type="evidence" value="ECO:0007669"/>
    <property type="project" value="UniProtKB-EC"/>
</dbReference>
<dbReference type="Gene3D" id="3.90.1310.10">
    <property type="entry name" value="Penicillin-binding protein 2a (Domain 2)"/>
    <property type="match status" value="1"/>
</dbReference>
<keyword evidence="18" id="KW-1185">Reference proteome</keyword>
<dbReference type="SUPFAM" id="SSF56519">
    <property type="entry name" value="Penicillin binding protein dimerisation domain"/>
    <property type="match status" value="1"/>
</dbReference>
<dbReference type="Proteomes" id="UP001069802">
    <property type="component" value="Unassembled WGS sequence"/>
</dbReference>
<feature type="region of interest" description="Disordered" evidence="14">
    <location>
        <begin position="610"/>
        <end position="632"/>
    </location>
</feature>
<keyword evidence="10" id="KW-0573">Peptidoglycan synthesis</keyword>
<evidence type="ECO:0000256" key="6">
    <source>
        <dbReference type="ARBA" id="ARBA00022670"/>
    </source>
</evidence>